<organism evidence="2 3">
    <name type="scientific">Devosia aurantiaca</name>
    <dbReference type="NCBI Taxonomy" id="2714858"/>
    <lineage>
        <taxon>Bacteria</taxon>
        <taxon>Pseudomonadati</taxon>
        <taxon>Pseudomonadota</taxon>
        <taxon>Alphaproteobacteria</taxon>
        <taxon>Hyphomicrobiales</taxon>
        <taxon>Devosiaceae</taxon>
        <taxon>Devosia</taxon>
    </lineage>
</organism>
<evidence type="ECO:0000313" key="3">
    <source>
        <dbReference type="Proteomes" id="UP000474802"/>
    </source>
</evidence>
<comment type="caution">
    <text evidence="2">The sequence shown here is derived from an EMBL/GenBank/DDBJ whole genome shotgun (WGS) entry which is preliminary data.</text>
</comment>
<sequence length="87" mass="8889">MSKNEKAVRDAAAALHDAIVVAQKTGLHVEWPATVQGLLSISISETAKSEQDAVVTVVAKGVEPGSPEHAKAEQAAQKAVNGSSATT</sequence>
<keyword evidence="3" id="KW-1185">Reference proteome</keyword>
<feature type="region of interest" description="Disordered" evidence="1">
    <location>
        <begin position="64"/>
        <end position="87"/>
    </location>
</feature>
<reference evidence="2 3" key="2">
    <citation type="submission" date="2020-03" db="EMBL/GenBank/DDBJ databases">
        <title>Devosia chinhatensis sp. nov., isolated from a hexachlorocyclohexane (HCH) dump site in India.</title>
        <authorList>
            <person name="Kumar M."/>
            <person name="Lal R."/>
        </authorList>
    </citation>
    <scope>NUCLEOTIDE SEQUENCE [LARGE SCALE GENOMIC DNA]</scope>
    <source>
        <strain evidence="2 3">H239</strain>
    </source>
</reference>
<evidence type="ECO:0000313" key="2">
    <source>
        <dbReference type="EMBL" id="NGP18922.1"/>
    </source>
</evidence>
<proteinExistence type="predicted"/>
<accession>A0A6M1SU96</accession>
<dbReference type="AlphaFoldDB" id="A0A6M1SU96"/>
<dbReference type="EMBL" id="JAALFG010000004">
    <property type="protein sequence ID" value="NGP18922.1"/>
    <property type="molecule type" value="Genomic_DNA"/>
</dbReference>
<protein>
    <submittedName>
        <fullName evidence="2">Uncharacterized protein</fullName>
    </submittedName>
</protein>
<dbReference type="RefSeq" id="WP_164535183.1">
    <property type="nucleotide sequence ID" value="NZ_JAALFG010000004.1"/>
</dbReference>
<name>A0A6M1SU96_9HYPH</name>
<evidence type="ECO:0000256" key="1">
    <source>
        <dbReference type="SAM" id="MobiDB-lite"/>
    </source>
</evidence>
<dbReference type="Proteomes" id="UP000474802">
    <property type="component" value="Unassembled WGS sequence"/>
</dbReference>
<reference evidence="2 3" key="1">
    <citation type="submission" date="2020-02" db="EMBL/GenBank/DDBJ databases">
        <authorList>
            <person name="Khan S.A."/>
            <person name="Jeon C.O."/>
            <person name="Chun B.H."/>
        </authorList>
    </citation>
    <scope>NUCLEOTIDE SEQUENCE [LARGE SCALE GENOMIC DNA]</scope>
    <source>
        <strain evidence="2 3">H239</strain>
    </source>
</reference>
<gene>
    <name evidence="2" type="ORF">G5575_15805</name>
</gene>